<dbReference type="EMBL" id="LK996017">
    <property type="protein sequence ID" value="CDX01210.1"/>
    <property type="molecule type" value="Genomic_DNA"/>
</dbReference>
<dbReference type="Gene3D" id="3.30.70.20">
    <property type="match status" value="1"/>
</dbReference>
<dbReference type="EMBL" id="LOCK01000039">
    <property type="protein sequence ID" value="KTE90598.1"/>
    <property type="molecule type" value="Genomic_DNA"/>
</dbReference>
<dbReference type="GO" id="GO:0030313">
    <property type="term" value="C:cell envelope"/>
    <property type="evidence" value="ECO:0007669"/>
    <property type="project" value="UniProtKB-SubCell"/>
</dbReference>
<dbReference type="PATRIC" id="fig|49338.4.peg.1430"/>
<organism evidence="8">
    <name type="scientific">Desulfitobacterium hafniense</name>
    <name type="common">Desulfitobacterium frappieri</name>
    <dbReference type="NCBI Taxonomy" id="49338"/>
    <lineage>
        <taxon>Bacteria</taxon>
        <taxon>Bacillati</taxon>
        <taxon>Bacillota</taxon>
        <taxon>Clostridia</taxon>
        <taxon>Eubacteriales</taxon>
        <taxon>Desulfitobacteriaceae</taxon>
        <taxon>Desulfitobacterium</taxon>
    </lineage>
</organism>
<evidence type="ECO:0000256" key="2">
    <source>
        <dbReference type="ARBA" id="ARBA00022485"/>
    </source>
</evidence>
<dbReference type="OrthoDB" id="1807944at2"/>
<dbReference type="Pfam" id="PF13247">
    <property type="entry name" value="Fer4_11"/>
    <property type="match status" value="1"/>
</dbReference>
<reference evidence="8" key="1">
    <citation type="submission" date="2014-07" db="EMBL/GenBank/DDBJ databases">
        <authorList>
            <person name="Hornung V.Bastian."/>
        </authorList>
    </citation>
    <scope>NUCLEOTIDE SEQUENCE</scope>
    <source>
        <strain evidence="8">PCE-S</strain>
    </source>
</reference>
<evidence type="ECO:0000256" key="1">
    <source>
        <dbReference type="ARBA" id="ARBA00004196"/>
    </source>
</evidence>
<reference evidence="9 10" key="2">
    <citation type="submission" date="2015-12" db="EMBL/GenBank/DDBJ databases">
        <title>Draft Genome Sequence of Desulfitobacterium hafniense Strain DH, a Sulfate-reducing Bacterium Isolated from Paddy Soils.</title>
        <authorList>
            <person name="Bao P."/>
            <person name="Zhang X."/>
            <person name="Li G."/>
        </authorList>
    </citation>
    <scope>NUCLEOTIDE SEQUENCE [LARGE SCALE GENOMIC DNA]</scope>
    <source>
        <strain evidence="9 10">DH</strain>
    </source>
</reference>
<evidence type="ECO:0000259" key="7">
    <source>
        <dbReference type="Pfam" id="PF13247"/>
    </source>
</evidence>
<dbReference type="GO" id="GO:0051539">
    <property type="term" value="F:4 iron, 4 sulfur cluster binding"/>
    <property type="evidence" value="ECO:0007669"/>
    <property type="project" value="UniProtKB-KW"/>
</dbReference>
<gene>
    <name evidence="9" type="ORF">AT727_08390</name>
    <name evidence="8" type="ORF">DPCES_1323</name>
</gene>
<comment type="subcellular location">
    <subcellularLocation>
        <location evidence="1">Cell envelope</location>
    </subcellularLocation>
</comment>
<evidence type="ECO:0000313" key="8">
    <source>
        <dbReference type="EMBL" id="CDX01210.1"/>
    </source>
</evidence>
<evidence type="ECO:0000256" key="3">
    <source>
        <dbReference type="ARBA" id="ARBA00022723"/>
    </source>
</evidence>
<sequence>MSHNGLLINYGWCSGCHSCELACRNTHGIPLEQWGIKLTQVGPFKLSEEQTEWDYVPVPTSLCDLCADRVAEGRKPACVHNCLTQCIEYGPLDELMQSMAAKGKKVTVYLP</sequence>
<accession>A0A098AYL1</accession>
<dbReference type="InterPro" id="IPR017896">
    <property type="entry name" value="4Fe4S_Fe-S-bd"/>
</dbReference>
<evidence type="ECO:0000256" key="6">
    <source>
        <dbReference type="ARBA" id="ARBA00023014"/>
    </source>
</evidence>
<dbReference type="InterPro" id="IPR051555">
    <property type="entry name" value="FDH_Electron_Transfer_Unit"/>
</dbReference>
<dbReference type="PANTHER" id="PTHR43545:SF6">
    <property type="entry name" value="FORMATE DEHYDROGENASE, NITRATE-INDUCIBLE, IRON-SULFUR SUBUNIT"/>
    <property type="match status" value="1"/>
</dbReference>
<dbReference type="PANTHER" id="PTHR43545">
    <property type="entry name" value="FORMATE DEHYDROGENASE, NITRATE-INDUCIBLE, IRON-SULFUR SUBUNIT"/>
    <property type="match status" value="1"/>
</dbReference>
<dbReference type="RefSeq" id="WP_005814598.1">
    <property type="nucleotide sequence ID" value="NZ_CABKQQ010000051.1"/>
</dbReference>
<name>A0A098AYL1_DESHA</name>
<keyword evidence="4" id="KW-0677">Repeat</keyword>
<dbReference type="Proteomes" id="UP000054623">
    <property type="component" value="Unassembled WGS sequence"/>
</dbReference>
<keyword evidence="5" id="KW-0408">Iron</keyword>
<dbReference type="AlphaFoldDB" id="A0A098AYL1"/>
<evidence type="ECO:0000256" key="4">
    <source>
        <dbReference type="ARBA" id="ARBA00022737"/>
    </source>
</evidence>
<evidence type="ECO:0000256" key="5">
    <source>
        <dbReference type="ARBA" id="ARBA00023004"/>
    </source>
</evidence>
<keyword evidence="6" id="KW-0411">Iron-sulfur</keyword>
<dbReference type="GO" id="GO:0046872">
    <property type="term" value="F:metal ion binding"/>
    <property type="evidence" value="ECO:0007669"/>
    <property type="project" value="UniProtKB-KW"/>
</dbReference>
<protein>
    <submittedName>
        <fullName evidence="8">4Fe-4S ferredoxin iron-sulfur binding domain-containing protein</fullName>
    </submittedName>
    <submittedName>
        <fullName evidence="9">Oxidoreductase</fullName>
    </submittedName>
</protein>
<keyword evidence="3" id="KW-0479">Metal-binding</keyword>
<dbReference type="SUPFAM" id="SSF54862">
    <property type="entry name" value="4Fe-4S ferredoxins"/>
    <property type="match status" value="1"/>
</dbReference>
<feature type="domain" description="4Fe-4S ferredoxin-type" evidence="7">
    <location>
        <begin position="59"/>
        <end position="90"/>
    </location>
</feature>
<evidence type="ECO:0000313" key="9">
    <source>
        <dbReference type="EMBL" id="KTE90598.1"/>
    </source>
</evidence>
<proteinExistence type="predicted"/>
<keyword evidence="2" id="KW-0004">4Fe-4S</keyword>
<evidence type="ECO:0000313" key="10">
    <source>
        <dbReference type="Proteomes" id="UP000054623"/>
    </source>
</evidence>